<dbReference type="InterPro" id="IPR031322">
    <property type="entry name" value="Shikimate/glucono_kinase"/>
</dbReference>
<name>A0AAW0BA93_9AGAR</name>
<evidence type="ECO:0000313" key="2">
    <source>
        <dbReference type="Proteomes" id="UP001362999"/>
    </source>
</evidence>
<sequence>MVPPPLIGDGQGTYRVHLVGNSGVGKSTLGKQLADVLGVPFISLDTYFWKPDWKESTGEEMREKVVKALADSPNGWVVDGNYTRRVGPIIQETSTDIIWLDPPLALYLPRVIWRTFLRLLGFGEPCSPGCHESLSRVLFSRESIVWWCITNHAVTRRREAARMARIGVGVGTDVDGKKMRRLSGWGRELRIWLDEVRRMVKQQ</sequence>
<dbReference type="EMBL" id="JAWWNJ010000036">
    <property type="protein sequence ID" value="KAK7023202.1"/>
    <property type="molecule type" value="Genomic_DNA"/>
</dbReference>
<dbReference type="AlphaFoldDB" id="A0AAW0BA93"/>
<dbReference type="InterPro" id="IPR027417">
    <property type="entry name" value="P-loop_NTPase"/>
</dbReference>
<dbReference type="Pfam" id="PF01202">
    <property type="entry name" value="SKI"/>
    <property type="match status" value="1"/>
</dbReference>
<gene>
    <name evidence="1" type="ORF">R3P38DRAFT_3396757</name>
</gene>
<dbReference type="SUPFAM" id="SSF52540">
    <property type="entry name" value="P-loop containing nucleoside triphosphate hydrolases"/>
    <property type="match status" value="1"/>
</dbReference>
<dbReference type="PANTHER" id="PTHR37816">
    <property type="entry name" value="YALI0E33011P"/>
    <property type="match status" value="1"/>
</dbReference>
<accession>A0AAW0BA93</accession>
<dbReference type="Proteomes" id="UP001362999">
    <property type="component" value="Unassembled WGS sequence"/>
</dbReference>
<evidence type="ECO:0000313" key="1">
    <source>
        <dbReference type="EMBL" id="KAK7023202.1"/>
    </source>
</evidence>
<comment type="caution">
    <text evidence="1">The sequence shown here is derived from an EMBL/GenBank/DDBJ whole genome shotgun (WGS) entry which is preliminary data.</text>
</comment>
<dbReference type="PANTHER" id="PTHR37816:SF1">
    <property type="entry name" value="TOXIN"/>
    <property type="match status" value="1"/>
</dbReference>
<organism evidence="1 2">
    <name type="scientific">Favolaschia claudopus</name>
    <dbReference type="NCBI Taxonomy" id="2862362"/>
    <lineage>
        <taxon>Eukaryota</taxon>
        <taxon>Fungi</taxon>
        <taxon>Dikarya</taxon>
        <taxon>Basidiomycota</taxon>
        <taxon>Agaricomycotina</taxon>
        <taxon>Agaricomycetes</taxon>
        <taxon>Agaricomycetidae</taxon>
        <taxon>Agaricales</taxon>
        <taxon>Marasmiineae</taxon>
        <taxon>Mycenaceae</taxon>
        <taxon>Favolaschia</taxon>
    </lineage>
</organism>
<keyword evidence="2" id="KW-1185">Reference proteome</keyword>
<proteinExistence type="predicted"/>
<reference evidence="1 2" key="1">
    <citation type="journal article" date="2024" name="J Genomics">
        <title>Draft genome sequencing and assembly of Favolaschia claudopus CIRM-BRFM 2984 isolated from oak limbs.</title>
        <authorList>
            <person name="Navarro D."/>
            <person name="Drula E."/>
            <person name="Chaduli D."/>
            <person name="Cazenave R."/>
            <person name="Ahrendt S."/>
            <person name="Wang J."/>
            <person name="Lipzen A."/>
            <person name="Daum C."/>
            <person name="Barry K."/>
            <person name="Grigoriev I.V."/>
            <person name="Favel A."/>
            <person name="Rosso M.N."/>
            <person name="Martin F."/>
        </authorList>
    </citation>
    <scope>NUCLEOTIDE SEQUENCE [LARGE SCALE GENOMIC DNA]</scope>
    <source>
        <strain evidence="1 2">CIRM-BRFM 2984</strain>
    </source>
</reference>
<dbReference type="InterPro" id="IPR052922">
    <property type="entry name" value="Cytidylate_Kinase-2"/>
</dbReference>
<dbReference type="Gene3D" id="3.40.50.300">
    <property type="entry name" value="P-loop containing nucleotide triphosphate hydrolases"/>
    <property type="match status" value="1"/>
</dbReference>
<evidence type="ECO:0008006" key="3">
    <source>
        <dbReference type="Google" id="ProtNLM"/>
    </source>
</evidence>
<protein>
    <recommendedName>
        <fullName evidence="3">Adenylate kinase</fullName>
    </recommendedName>
</protein>